<sequence length="376" mass="43313">MSASIDNNKKESIDSNMVASIDKSSRVLIIHPRHIKSIDQCQWDGYEPSMEKQETEEGVQSEKRVKSSKVFIPKYLWREVNKVELDGFHKRVKRVPKDMSFEDAYYKYRPGNFFRESRETDKDIEMLFNKVRRLKMEPSQDSFTFVDNSKANSAGMIKNVKVEIGDCSIPVDFHVVKSKSGQISSLLFGRAFMATVGAVCDLKKNRMCLTNVDEIVFYDPVEKKKESNDSQPSESNDSQSSESIDTKLSASVDTLRLSEQPETEKSKSGGRKKNRKKKKKKNTYADSLSVVPLECQEGSLEYRVRCREGSESFTKVKGKDPRKMSLLEDRRWMRIIDRQSIITSIDRSPLNCVDRQSFKSIDRHLTVLVDTRIKVR</sequence>
<comment type="caution">
    <text evidence="2">The sequence shown here is derived from an EMBL/GenBank/DDBJ whole genome shotgun (WGS) entry which is preliminary data.</text>
</comment>
<feature type="compositionally biased region" description="Basic residues" evidence="1">
    <location>
        <begin position="268"/>
        <end position="282"/>
    </location>
</feature>
<evidence type="ECO:0000313" key="2">
    <source>
        <dbReference type="EMBL" id="KAF3574184.1"/>
    </source>
</evidence>
<accession>A0A8S9RLP1</accession>
<protein>
    <recommendedName>
        <fullName evidence="4">Aspartic peptidase DDI1-type domain-containing protein</fullName>
    </recommendedName>
</protein>
<name>A0A8S9RLP1_BRACR</name>
<feature type="region of interest" description="Disordered" evidence="1">
    <location>
        <begin position="223"/>
        <end position="284"/>
    </location>
</feature>
<feature type="compositionally biased region" description="Low complexity" evidence="1">
    <location>
        <begin position="229"/>
        <end position="243"/>
    </location>
</feature>
<organism evidence="2 3">
    <name type="scientific">Brassica cretica</name>
    <name type="common">Mustard</name>
    <dbReference type="NCBI Taxonomy" id="69181"/>
    <lineage>
        <taxon>Eukaryota</taxon>
        <taxon>Viridiplantae</taxon>
        <taxon>Streptophyta</taxon>
        <taxon>Embryophyta</taxon>
        <taxon>Tracheophyta</taxon>
        <taxon>Spermatophyta</taxon>
        <taxon>Magnoliopsida</taxon>
        <taxon>eudicotyledons</taxon>
        <taxon>Gunneridae</taxon>
        <taxon>Pentapetalae</taxon>
        <taxon>rosids</taxon>
        <taxon>malvids</taxon>
        <taxon>Brassicales</taxon>
        <taxon>Brassicaceae</taxon>
        <taxon>Brassiceae</taxon>
        <taxon>Brassica</taxon>
    </lineage>
</organism>
<evidence type="ECO:0000256" key="1">
    <source>
        <dbReference type="SAM" id="MobiDB-lite"/>
    </source>
</evidence>
<dbReference type="InterPro" id="IPR021109">
    <property type="entry name" value="Peptidase_aspartic_dom_sf"/>
</dbReference>
<evidence type="ECO:0008006" key="4">
    <source>
        <dbReference type="Google" id="ProtNLM"/>
    </source>
</evidence>
<evidence type="ECO:0000313" key="3">
    <source>
        <dbReference type="Proteomes" id="UP000712600"/>
    </source>
</evidence>
<dbReference type="Proteomes" id="UP000712600">
    <property type="component" value="Unassembled WGS sequence"/>
</dbReference>
<dbReference type="AlphaFoldDB" id="A0A8S9RLP1"/>
<dbReference type="EMBL" id="QGKX02000095">
    <property type="protein sequence ID" value="KAF3574184.1"/>
    <property type="molecule type" value="Genomic_DNA"/>
</dbReference>
<dbReference type="Gene3D" id="2.40.70.10">
    <property type="entry name" value="Acid Proteases"/>
    <property type="match status" value="1"/>
</dbReference>
<proteinExistence type="predicted"/>
<gene>
    <name evidence="2" type="ORF">F2Q69_00059029</name>
</gene>
<reference evidence="2" key="1">
    <citation type="submission" date="2019-12" db="EMBL/GenBank/DDBJ databases">
        <title>Genome sequencing and annotation of Brassica cretica.</title>
        <authorList>
            <person name="Studholme D.J."/>
            <person name="Sarris P."/>
        </authorList>
    </citation>
    <scope>NUCLEOTIDE SEQUENCE</scope>
    <source>
        <strain evidence="2">PFS-109/04</strain>
        <tissue evidence="2">Leaf</tissue>
    </source>
</reference>